<name>A0A4P9ZM05_9FUNG</name>
<evidence type="ECO:0000256" key="3">
    <source>
        <dbReference type="ARBA" id="ARBA00022989"/>
    </source>
</evidence>
<evidence type="ECO:0000256" key="1">
    <source>
        <dbReference type="ARBA" id="ARBA00004141"/>
    </source>
</evidence>
<organism evidence="8 9">
    <name type="scientific">Dimargaris cristalligena</name>
    <dbReference type="NCBI Taxonomy" id="215637"/>
    <lineage>
        <taxon>Eukaryota</taxon>
        <taxon>Fungi</taxon>
        <taxon>Fungi incertae sedis</taxon>
        <taxon>Zoopagomycota</taxon>
        <taxon>Kickxellomycotina</taxon>
        <taxon>Dimargaritomycetes</taxon>
        <taxon>Dimargaritales</taxon>
        <taxon>Dimargaritaceae</taxon>
        <taxon>Dimargaris</taxon>
    </lineage>
</organism>
<feature type="compositionally biased region" description="Basic and acidic residues" evidence="5">
    <location>
        <begin position="551"/>
        <end position="564"/>
    </location>
</feature>
<evidence type="ECO:0000313" key="8">
    <source>
        <dbReference type="EMBL" id="RKP33260.1"/>
    </source>
</evidence>
<feature type="transmembrane region" description="Helical" evidence="6">
    <location>
        <begin position="7"/>
        <end position="25"/>
    </location>
</feature>
<dbReference type="GO" id="GO:0016020">
    <property type="term" value="C:membrane"/>
    <property type="evidence" value="ECO:0007669"/>
    <property type="project" value="UniProtKB-SubCell"/>
</dbReference>
<evidence type="ECO:0000256" key="5">
    <source>
        <dbReference type="SAM" id="MobiDB-lite"/>
    </source>
</evidence>
<dbReference type="Pfam" id="PF10334">
    <property type="entry name" value="BRE4"/>
    <property type="match status" value="1"/>
</dbReference>
<feature type="region of interest" description="Disordered" evidence="5">
    <location>
        <begin position="623"/>
        <end position="679"/>
    </location>
</feature>
<keyword evidence="3 6" id="KW-1133">Transmembrane helix</keyword>
<evidence type="ECO:0000259" key="7">
    <source>
        <dbReference type="Pfam" id="PF10334"/>
    </source>
</evidence>
<evidence type="ECO:0000256" key="2">
    <source>
        <dbReference type="ARBA" id="ARBA00022692"/>
    </source>
</evidence>
<protein>
    <recommendedName>
        <fullName evidence="7">DUF2421 domain-containing protein</fullName>
    </recommendedName>
</protein>
<keyword evidence="2 6" id="KW-0812">Transmembrane</keyword>
<dbReference type="STRING" id="215637.A0A4P9ZM05"/>
<accession>A0A4P9ZM05</accession>
<comment type="subcellular location">
    <subcellularLocation>
        <location evidence="1">Membrane</location>
        <topology evidence="1">Multi-pass membrane protein</topology>
    </subcellularLocation>
</comment>
<sequence length="731" mass="80631">MTTGNRYGLFIVTLVFSIPAFYVAIFTPHKSVGHLSANVFTVTVYALYTRNHGGDTILTLAYKRLWNTLAGILVALVINAWLWPRIARVELRHFTALGLDTLGNIFSRLVAQLVIHPLLNPQNHFFKLYLEHVRWQEAQQELSMLGGTSRRSSSALSLPPKWTEKVGQQVGPVPYSLLGASRIDINDVGGNTAHNSSGGVTLTPGGLIQRLSRNSDPHTKAASRLSRILTLPHVASLLPTNTSRSIASRQSQSLSVDGLRTHPPGRFGAISNMHSNEHLGGHGPSRRTTPTSLTPGERIATLDIDYPYTDFPPPRAVLRPHRRLNASIVKASRKMQDLLGRSQAMLQESALEPRLQGPFPKAVYAEILDRFQNIMDRFISMSITAAYISPQVHNTVITPFNQHGRRDMAAAILINFYALAGALRSKTPLPPYLPSGRAARTRLIQQIKSHLAHARPFLDKSSTYEFPSDDSDSTSEDSDLEPNGQQKGEPGSASLSEQVVPGNQVDPAPQLDQEKRAGRYPNLTTEPLDQVPPSQARYRHRRSTLASSDIQHLEIHHNPHREYIQYEPTQHSHSVPPDQVGGAGKPRSPLASSDDGDISEDEDEWLSMPPRQILRTFNQKAITHHYPGDDGGGEEQSFEASTHASHGPLGGGPEPSQHYPPPPKEAPPALGKPPGGSQRPPRKYMLSTFYWYAHSAAMEEVIEELENIVILVKSVVGENDVLHELLDSPGW</sequence>
<evidence type="ECO:0000256" key="6">
    <source>
        <dbReference type="SAM" id="Phobius"/>
    </source>
</evidence>
<evidence type="ECO:0000313" key="9">
    <source>
        <dbReference type="Proteomes" id="UP000268162"/>
    </source>
</evidence>
<dbReference type="AlphaFoldDB" id="A0A4P9ZM05"/>
<dbReference type="PANTHER" id="PTHR47804:SF3">
    <property type="entry name" value="PROTEIN BRE4"/>
    <property type="match status" value="1"/>
</dbReference>
<dbReference type="Proteomes" id="UP000268162">
    <property type="component" value="Unassembled WGS sequence"/>
</dbReference>
<keyword evidence="9" id="KW-1185">Reference proteome</keyword>
<gene>
    <name evidence="8" type="ORF">BJ085DRAFT_35350</name>
</gene>
<feature type="compositionally biased region" description="Acidic residues" evidence="5">
    <location>
        <begin position="594"/>
        <end position="605"/>
    </location>
</feature>
<dbReference type="InterPro" id="IPR018820">
    <property type="entry name" value="BRE4-related_DUF2421"/>
</dbReference>
<feature type="transmembrane region" description="Helical" evidence="6">
    <location>
        <begin position="31"/>
        <end position="49"/>
    </location>
</feature>
<proteinExistence type="predicted"/>
<dbReference type="PANTHER" id="PTHR47804">
    <property type="entry name" value="60S RIBOSOMAL PROTEIN L19"/>
    <property type="match status" value="1"/>
</dbReference>
<feature type="domain" description="DUF2421" evidence="7">
    <location>
        <begin position="319"/>
        <end position="439"/>
    </location>
</feature>
<feature type="compositionally biased region" description="Acidic residues" evidence="5">
    <location>
        <begin position="467"/>
        <end position="480"/>
    </location>
</feature>
<dbReference type="InterPro" id="IPR052430">
    <property type="entry name" value="IVT-Associated"/>
</dbReference>
<dbReference type="EMBL" id="ML004120">
    <property type="protein sequence ID" value="RKP33260.1"/>
    <property type="molecule type" value="Genomic_DNA"/>
</dbReference>
<keyword evidence="4 6" id="KW-0472">Membrane</keyword>
<reference evidence="9" key="1">
    <citation type="journal article" date="2018" name="Nat. Microbiol.">
        <title>Leveraging single-cell genomics to expand the fungal tree of life.</title>
        <authorList>
            <person name="Ahrendt S.R."/>
            <person name="Quandt C.A."/>
            <person name="Ciobanu D."/>
            <person name="Clum A."/>
            <person name="Salamov A."/>
            <person name="Andreopoulos B."/>
            <person name="Cheng J.F."/>
            <person name="Woyke T."/>
            <person name="Pelin A."/>
            <person name="Henrissat B."/>
            <person name="Reynolds N.K."/>
            <person name="Benny G.L."/>
            <person name="Smith M.E."/>
            <person name="James T.Y."/>
            <person name="Grigoriev I.V."/>
        </authorList>
    </citation>
    <scope>NUCLEOTIDE SEQUENCE [LARGE SCALE GENOMIC DNA]</scope>
    <source>
        <strain evidence="9">RSA 468</strain>
    </source>
</reference>
<feature type="transmembrane region" description="Helical" evidence="6">
    <location>
        <begin position="65"/>
        <end position="83"/>
    </location>
</feature>
<feature type="region of interest" description="Disordered" evidence="5">
    <location>
        <begin position="460"/>
        <end position="611"/>
    </location>
</feature>
<evidence type="ECO:0000256" key="4">
    <source>
        <dbReference type="ARBA" id="ARBA00023136"/>
    </source>
</evidence>